<keyword evidence="4" id="KW-0106">Calcium</keyword>
<comment type="caution">
    <text evidence="9">The sequence shown here is derived from an EMBL/GenBank/DDBJ whole genome shotgun (WGS) entry which is preliminary data.</text>
</comment>
<reference evidence="9 10" key="1">
    <citation type="submission" date="2017-05" db="EMBL/GenBank/DDBJ databases">
        <authorList>
            <person name="Song R."/>
            <person name="Chenine A.L."/>
            <person name="Ruprecht R.M."/>
        </authorList>
    </citation>
    <scope>NUCLEOTIDE SEQUENCE [LARGE SCALE GENOMIC DNA]</scope>
    <source>
        <strain evidence="9 10">S567_C10_BS</strain>
    </source>
</reference>
<keyword evidence="6" id="KW-1133">Transmembrane helix</keyword>
<evidence type="ECO:0000256" key="4">
    <source>
        <dbReference type="ARBA" id="ARBA00022837"/>
    </source>
</evidence>
<dbReference type="PANTHER" id="PTHR24025:SF23">
    <property type="entry name" value="NEURAL-CADHERIN"/>
    <property type="match status" value="1"/>
</dbReference>
<evidence type="ECO:0000256" key="2">
    <source>
        <dbReference type="ARBA" id="ARBA00022692"/>
    </source>
</evidence>
<dbReference type="Gene3D" id="2.60.40.3440">
    <property type="match status" value="2"/>
</dbReference>
<dbReference type="Gene3D" id="2.60.40.2810">
    <property type="match status" value="1"/>
</dbReference>
<keyword evidence="7" id="KW-0472">Membrane</keyword>
<dbReference type="InterPro" id="IPR015919">
    <property type="entry name" value="Cadherin-like_sf"/>
</dbReference>
<feature type="chain" id="PRO_5011236275" description="Tandem-95 repeat protein" evidence="8">
    <location>
        <begin position="35"/>
        <end position="514"/>
    </location>
</feature>
<evidence type="ECO:0000256" key="7">
    <source>
        <dbReference type="ARBA" id="ARBA00023136"/>
    </source>
</evidence>
<dbReference type="GO" id="GO:0098609">
    <property type="term" value="P:cell-cell adhesion"/>
    <property type="evidence" value="ECO:0007669"/>
    <property type="project" value="TreeGrafter"/>
</dbReference>
<proteinExistence type="predicted"/>
<dbReference type="EMBL" id="NFFZ01000004">
    <property type="protein sequence ID" value="OTI62986.1"/>
    <property type="molecule type" value="Genomic_DNA"/>
</dbReference>
<dbReference type="GO" id="GO:0005509">
    <property type="term" value="F:calcium ion binding"/>
    <property type="evidence" value="ECO:0007669"/>
    <property type="project" value="InterPro"/>
</dbReference>
<organism evidence="9 10">
    <name type="scientific">Pseudomonas aeruginosa</name>
    <dbReference type="NCBI Taxonomy" id="287"/>
    <lineage>
        <taxon>Bacteria</taxon>
        <taxon>Pseudomonadati</taxon>
        <taxon>Pseudomonadota</taxon>
        <taxon>Gammaproteobacteria</taxon>
        <taxon>Pseudomonadales</taxon>
        <taxon>Pseudomonadaceae</taxon>
        <taxon>Pseudomonas</taxon>
    </lineage>
</organism>
<comment type="subcellular location">
    <subcellularLocation>
        <location evidence="1">Membrane</location>
    </subcellularLocation>
</comment>
<dbReference type="NCBIfam" id="NF012211">
    <property type="entry name" value="tand_rpt_95"/>
    <property type="match status" value="4"/>
</dbReference>
<evidence type="ECO:0008006" key="11">
    <source>
        <dbReference type="Google" id="ProtNLM"/>
    </source>
</evidence>
<keyword evidence="8" id="KW-0732">Signal</keyword>
<sequence length="514" mass="53889">MGFLGLHLLGRLMKLSVLLSLVLSALAMPLQSMAATECRYNGTAPYTFLGWTVFYNGSLGERTIIWWDGVNVYLGSGQQTSVQAGGHTYTMGDYVGETEDSVATNATFYVCRESSNQPPSVGNVGLTAQEDTSASITLTASDPDAGDYHSFRIVSSPSASAGSAVISGATLTFTPKANWNGTTSLTYQATDSKGVVSNVATVTITITPVNDPPIALPLSLTVDEDAVGSVALGATDIDSPIPTIFQIVTAPNPAYGSAVISGGSLIFTPAANWNGTTSLTYRAQDNSGAWSTPAVLTITVRAINDPPTVVNRVLSLMEDSQAVLLLSAIDVDSSTFTYELVAQPVVGSVSISGAQLSYTPPQDWSGDTSLTYRARDDSGAWSNVATVNITVSPVNDPPVAMPLSLVIDEDTRGVVTLLATDIDSAQSFEYELVGLPGGAVDVSIEGDQLAVKPFLNWSGSVSVGYRAKDQGGEWSSTALVAVTVRPVNDAPVIYLPMRIKSRESESVSVKGRVQ</sequence>
<evidence type="ECO:0000256" key="3">
    <source>
        <dbReference type="ARBA" id="ARBA00022737"/>
    </source>
</evidence>
<dbReference type="PANTHER" id="PTHR24025">
    <property type="entry name" value="DESMOGLEIN FAMILY MEMBER"/>
    <property type="match status" value="1"/>
</dbReference>
<gene>
    <name evidence="9" type="ORF">CAZ10_09050</name>
</gene>
<protein>
    <recommendedName>
        <fullName evidence="11">Tandem-95 repeat protein</fullName>
    </recommendedName>
</protein>
<accession>A0A241XS57</accession>
<keyword evidence="3" id="KW-0677">Repeat</keyword>
<keyword evidence="2" id="KW-0812">Transmembrane</keyword>
<dbReference type="SUPFAM" id="SSF49313">
    <property type="entry name" value="Cadherin-like"/>
    <property type="match status" value="2"/>
</dbReference>
<dbReference type="InterPro" id="IPR050971">
    <property type="entry name" value="Cadherin-domain_protein"/>
</dbReference>
<evidence type="ECO:0000256" key="1">
    <source>
        <dbReference type="ARBA" id="ARBA00004370"/>
    </source>
</evidence>
<dbReference type="AlphaFoldDB" id="A0A241XS57"/>
<evidence type="ECO:0000313" key="10">
    <source>
        <dbReference type="Proteomes" id="UP000194857"/>
    </source>
</evidence>
<dbReference type="GO" id="GO:0016020">
    <property type="term" value="C:membrane"/>
    <property type="evidence" value="ECO:0007669"/>
    <property type="project" value="UniProtKB-SubCell"/>
</dbReference>
<evidence type="ECO:0000256" key="8">
    <source>
        <dbReference type="SAM" id="SignalP"/>
    </source>
</evidence>
<dbReference type="Pfam" id="PF17963">
    <property type="entry name" value="Big_9"/>
    <property type="match status" value="4"/>
</dbReference>
<dbReference type="GO" id="GO:0005911">
    <property type="term" value="C:cell-cell junction"/>
    <property type="evidence" value="ECO:0007669"/>
    <property type="project" value="TreeGrafter"/>
</dbReference>
<evidence type="ECO:0000313" key="9">
    <source>
        <dbReference type="EMBL" id="OTI62986.1"/>
    </source>
</evidence>
<name>A0A241XS57_PSEAI</name>
<dbReference type="Proteomes" id="UP000194857">
    <property type="component" value="Unassembled WGS sequence"/>
</dbReference>
<feature type="signal peptide" evidence="8">
    <location>
        <begin position="1"/>
        <end position="34"/>
    </location>
</feature>
<evidence type="ECO:0000256" key="5">
    <source>
        <dbReference type="ARBA" id="ARBA00022889"/>
    </source>
</evidence>
<evidence type="ECO:0000256" key="6">
    <source>
        <dbReference type="ARBA" id="ARBA00022989"/>
    </source>
</evidence>
<dbReference type="CDD" id="cd11304">
    <property type="entry name" value="Cadherin_repeat"/>
    <property type="match status" value="1"/>
</dbReference>
<keyword evidence="5" id="KW-0130">Cell adhesion</keyword>